<organism evidence="4 5">
    <name type="scientific">Bacillus badius</name>
    <dbReference type="NCBI Taxonomy" id="1455"/>
    <lineage>
        <taxon>Bacteria</taxon>
        <taxon>Bacillati</taxon>
        <taxon>Bacillota</taxon>
        <taxon>Bacilli</taxon>
        <taxon>Bacillales</taxon>
        <taxon>Bacillaceae</taxon>
        <taxon>Pseudobacillus</taxon>
    </lineage>
</organism>
<dbReference type="PROSITE" id="PS51272">
    <property type="entry name" value="SLH"/>
    <property type="match status" value="1"/>
</dbReference>
<accession>A0ABR5AWC0</accession>
<dbReference type="EMBL" id="JXLP01000005">
    <property type="protein sequence ID" value="KIL78954.1"/>
    <property type="molecule type" value="Genomic_DNA"/>
</dbReference>
<sequence>MKKMLILFCLSLSLLFPSFAFAAETPSSKPEWEVTPDVYNILRERAGISVYTHTHKPVDFNNMKYGFSKIYEKTDNYIIARPYNTKDYMIISKDGFYAAYTSKEKGAAIDAENGSMLWRTLRNHAFEDVWDKDNQYGYFHFGQPKATDLVGDLWINEDFLIPQGTTIYEFSMTDSEDWYKQLPVDMLKIGETNVFSQNGFVNGIPLDDETRWHMRSVFFLTSGGTPELSYDPRRLHWKLENWLYPAFRDVRKDHWARGNITWAFRTGLIQGFQNGRFQPLSLLKESDLTVIAAKYFGFKPGATYGHRAQQYYDFFKPYHLPLKGYSTDAGKNSTVTRGQLAQVIAASQGAPYGPYSAVGFMYKHHLSEGKTGEKTFEDYHFNEPLTRAQISAFFQRMEEKGMTTLK</sequence>
<evidence type="ECO:0000313" key="5">
    <source>
        <dbReference type="Proteomes" id="UP000031982"/>
    </source>
</evidence>
<comment type="caution">
    <text evidence="4">The sequence shown here is derived from an EMBL/GenBank/DDBJ whole genome shotgun (WGS) entry which is preliminary data.</text>
</comment>
<feature type="domain" description="SLH" evidence="3">
    <location>
        <begin position="243"/>
        <end position="306"/>
    </location>
</feature>
<evidence type="ECO:0000259" key="3">
    <source>
        <dbReference type="PROSITE" id="PS51272"/>
    </source>
</evidence>
<evidence type="ECO:0000256" key="1">
    <source>
        <dbReference type="ARBA" id="ARBA00022729"/>
    </source>
</evidence>
<feature type="signal peptide" evidence="2">
    <location>
        <begin position="1"/>
        <end position="22"/>
    </location>
</feature>
<proteinExistence type="predicted"/>
<reference evidence="4 5" key="1">
    <citation type="submission" date="2015-01" db="EMBL/GenBank/DDBJ databases">
        <title>Genome Assembly of Bacillus badius MTCC 1458.</title>
        <authorList>
            <person name="Verma A."/>
            <person name="Khatri I."/>
            <person name="Mual P."/>
            <person name="Subramanian S."/>
            <person name="Krishnamurthi S."/>
        </authorList>
    </citation>
    <scope>NUCLEOTIDE SEQUENCE [LARGE SCALE GENOMIC DNA]</scope>
    <source>
        <strain evidence="4 5">MTCC 1458</strain>
    </source>
</reference>
<evidence type="ECO:0000256" key="2">
    <source>
        <dbReference type="SAM" id="SignalP"/>
    </source>
</evidence>
<keyword evidence="5" id="KW-1185">Reference proteome</keyword>
<keyword evidence="1 2" id="KW-0732">Signal</keyword>
<dbReference type="Proteomes" id="UP000031982">
    <property type="component" value="Unassembled WGS sequence"/>
</dbReference>
<evidence type="ECO:0000313" key="4">
    <source>
        <dbReference type="EMBL" id="KIL78954.1"/>
    </source>
</evidence>
<feature type="chain" id="PRO_5046461106" description="SLH domain-containing protein" evidence="2">
    <location>
        <begin position="23"/>
        <end position="406"/>
    </location>
</feature>
<dbReference type="Pfam" id="PF00395">
    <property type="entry name" value="SLH"/>
    <property type="match status" value="1"/>
</dbReference>
<name>A0ABR5AWC0_BACBA</name>
<protein>
    <recommendedName>
        <fullName evidence="3">SLH domain-containing protein</fullName>
    </recommendedName>
</protein>
<gene>
    <name evidence="4" type="ORF">SD77_3755</name>
</gene>
<dbReference type="InterPro" id="IPR001119">
    <property type="entry name" value="SLH_dom"/>
</dbReference>